<keyword evidence="3" id="KW-1003">Cell membrane</keyword>
<dbReference type="InterPro" id="IPR017871">
    <property type="entry name" value="ABC_transporter-like_CS"/>
</dbReference>
<evidence type="ECO:0000313" key="13">
    <source>
        <dbReference type="Proteomes" id="UP001056429"/>
    </source>
</evidence>
<evidence type="ECO:0000256" key="2">
    <source>
        <dbReference type="ARBA" id="ARBA00022448"/>
    </source>
</evidence>
<sequence length="574" mass="65208">MLKYVLKKFKAMSLFYVLNGIVQILAASLSVVYLQKLIDKLPQANRYNELITIIIVYGVLLLVDCLLSYLDEYPTRMLSNGIYHELKILALKKISKIDYVSYQGIGTGSLVQLIEAGSKAGKNILFDFYMNLFRNILPGIIISLILIGTYNLEIMAVIFIGYVVIFLISNILMKHLYKIKDKILTSEEWLSRHFIRGFMEVVVFRLNKRFYKEICKIEETSNSVVKSKTKIRMIHELFFTLFALIIIVIKLIILFIGVAQVIKGETSVGTLIALMAFVDRVYSPIAILNVIFIDYKLDKITFKRLENFMNLPDDVNLIEGNPVHIEKGNIEFKNVSFEYDHAPILKNLSFCIQGNSSTAFVGSSGAGKSTIIKIILGLLKPTHGEISVDDSNLSKVLLDDYYDDVAYVSQDAPIFDGTLRENIVFDEDVSDDHIYDILEQVQLKEFVMRLPDKLYTEVGEKGVKLSGGEKQRLAFARVFFQKSKIVILDEATSALDSINENLITNNMLKNCKDKTIIVIAHRLHTIKNVDNILVIDDGKLAESGSFETLLVKDGLFKKLWDFQVKNNELEPVNK</sequence>
<dbReference type="GO" id="GO:0005886">
    <property type="term" value="C:plasma membrane"/>
    <property type="evidence" value="ECO:0007669"/>
    <property type="project" value="UniProtKB-SubCell"/>
</dbReference>
<evidence type="ECO:0000313" key="12">
    <source>
        <dbReference type="EMBL" id="MCM1991827.1"/>
    </source>
</evidence>
<dbReference type="EMBL" id="JAGSOJ010000004">
    <property type="protein sequence ID" value="MCM1991827.1"/>
    <property type="molecule type" value="Genomic_DNA"/>
</dbReference>
<keyword evidence="5" id="KW-0547">Nucleotide-binding</keyword>
<dbReference type="GO" id="GO:0005524">
    <property type="term" value="F:ATP binding"/>
    <property type="evidence" value="ECO:0007669"/>
    <property type="project" value="UniProtKB-KW"/>
</dbReference>
<keyword evidence="6 12" id="KW-0067">ATP-binding</keyword>
<proteinExistence type="predicted"/>
<dbReference type="AlphaFoldDB" id="A0A9J6P5H2"/>
<dbReference type="GO" id="GO:0016887">
    <property type="term" value="F:ATP hydrolysis activity"/>
    <property type="evidence" value="ECO:0007669"/>
    <property type="project" value="InterPro"/>
</dbReference>
<dbReference type="InterPro" id="IPR003593">
    <property type="entry name" value="AAA+_ATPase"/>
</dbReference>
<reference evidence="12" key="1">
    <citation type="journal article" date="2021" name="mSystems">
        <title>Bacteria and Archaea Synergistically Convert Glycine Betaine to Biogenic Methane in the Formosa Cold Seep of the South China Sea.</title>
        <authorList>
            <person name="Li L."/>
            <person name="Zhang W."/>
            <person name="Zhang S."/>
            <person name="Song L."/>
            <person name="Sun Q."/>
            <person name="Zhang H."/>
            <person name="Xiang H."/>
            <person name="Dong X."/>
        </authorList>
    </citation>
    <scope>NUCLEOTIDE SEQUENCE</scope>
    <source>
        <strain evidence="12">ZWT</strain>
    </source>
</reference>
<feature type="domain" description="ABC transporter" evidence="10">
    <location>
        <begin position="330"/>
        <end position="562"/>
    </location>
</feature>
<dbReference type="PANTHER" id="PTHR24221">
    <property type="entry name" value="ATP-BINDING CASSETTE SUB-FAMILY B"/>
    <property type="match status" value="1"/>
</dbReference>
<evidence type="ECO:0000259" key="10">
    <source>
        <dbReference type="PROSITE" id="PS50893"/>
    </source>
</evidence>
<feature type="transmembrane region" description="Helical" evidence="9">
    <location>
        <begin position="154"/>
        <end position="173"/>
    </location>
</feature>
<keyword evidence="2" id="KW-0813">Transport</keyword>
<dbReference type="InterPro" id="IPR011527">
    <property type="entry name" value="ABC1_TM_dom"/>
</dbReference>
<dbReference type="PANTHER" id="PTHR24221:SF654">
    <property type="entry name" value="ATP-BINDING CASSETTE SUB-FAMILY B MEMBER 6"/>
    <property type="match status" value="1"/>
</dbReference>
<dbReference type="InterPro" id="IPR003439">
    <property type="entry name" value="ABC_transporter-like_ATP-bd"/>
</dbReference>
<dbReference type="PROSITE" id="PS50929">
    <property type="entry name" value="ABC_TM1F"/>
    <property type="match status" value="1"/>
</dbReference>
<dbReference type="Gene3D" id="3.40.50.300">
    <property type="entry name" value="P-loop containing nucleotide triphosphate hydrolases"/>
    <property type="match status" value="1"/>
</dbReference>
<evidence type="ECO:0000256" key="7">
    <source>
        <dbReference type="ARBA" id="ARBA00022989"/>
    </source>
</evidence>
<dbReference type="InterPro" id="IPR027417">
    <property type="entry name" value="P-loop_NTPase"/>
</dbReference>
<dbReference type="GO" id="GO:0034040">
    <property type="term" value="F:ATPase-coupled lipid transmembrane transporter activity"/>
    <property type="evidence" value="ECO:0007669"/>
    <property type="project" value="TreeGrafter"/>
</dbReference>
<reference evidence="12" key="2">
    <citation type="submission" date="2021-04" db="EMBL/GenBank/DDBJ databases">
        <authorList>
            <person name="Dong X."/>
        </authorList>
    </citation>
    <scope>NUCLEOTIDE SEQUENCE</scope>
    <source>
        <strain evidence="12">ZWT</strain>
    </source>
</reference>
<feature type="transmembrane region" description="Helical" evidence="9">
    <location>
        <begin position="237"/>
        <end position="262"/>
    </location>
</feature>
<dbReference type="GO" id="GO:0140359">
    <property type="term" value="F:ABC-type transporter activity"/>
    <property type="evidence" value="ECO:0007669"/>
    <property type="project" value="InterPro"/>
</dbReference>
<evidence type="ECO:0000256" key="5">
    <source>
        <dbReference type="ARBA" id="ARBA00022741"/>
    </source>
</evidence>
<dbReference type="Gene3D" id="1.20.1560.10">
    <property type="entry name" value="ABC transporter type 1, transmembrane domain"/>
    <property type="match status" value="1"/>
</dbReference>
<evidence type="ECO:0000256" key="8">
    <source>
        <dbReference type="ARBA" id="ARBA00023136"/>
    </source>
</evidence>
<dbReference type="Pfam" id="PF00664">
    <property type="entry name" value="ABC_membrane"/>
    <property type="match status" value="1"/>
</dbReference>
<dbReference type="PROSITE" id="PS00211">
    <property type="entry name" value="ABC_TRANSPORTER_1"/>
    <property type="match status" value="1"/>
</dbReference>
<accession>A0A9J6P5H2</accession>
<dbReference type="FunFam" id="3.40.50.300:FF:000221">
    <property type="entry name" value="Multidrug ABC transporter ATP-binding protein"/>
    <property type="match status" value="1"/>
</dbReference>
<dbReference type="PROSITE" id="PS50893">
    <property type="entry name" value="ABC_TRANSPORTER_2"/>
    <property type="match status" value="1"/>
</dbReference>
<dbReference type="Pfam" id="PF00005">
    <property type="entry name" value="ABC_tran"/>
    <property type="match status" value="1"/>
</dbReference>
<dbReference type="InterPro" id="IPR036640">
    <property type="entry name" value="ABC1_TM_sf"/>
</dbReference>
<feature type="transmembrane region" description="Helical" evidence="9">
    <location>
        <begin position="50"/>
        <end position="70"/>
    </location>
</feature>
<organism evidence="12 13">
    <name type="scientific">Oceanirhabdus seepicola</name>
    <dbReference type="NCBI Taxonomy" id="2828781"/>
    <lineage>
        <taxon>Bacteria</taxon>
        <taxon>Bacillati</taxon>
        <taxon>Bacillota</taxon>
        <taxon>Clostridia</taxon>
        <taxon>Eubacteriales</taxon>
        <taxon>Clostridiaceae</taxon>
        <taxon>Oceanirhabdus</taxon>
    </lineage>
</organism>
<feature type="transmembrane region" description="Helical" evidence="9">
    <location>
        <begin position="128"/>
        <end position="148"/>
    </location>
</feature>
<dbReference type="SUPFAM" id="SSF90123">
    <property type="entry name" value="ABC transporter transmembrane region"/>
    <property type="match status" value="1"/>
</dbReference>
<evidence type="ECO:0000256" key="4">
    <source>
        <dbReference type="ARBA" id="ARBA00022692"/>
    </source>
</evidence>
<feature type="transmembrane region" description="Helical" evidence="9">
    <location>
        <begin position="268"/>
        <end position="293"/>
    </location>
</feature>
<comment type="caution">
    <text evidence="12">The sequence shown here is derived from an EMBL/GenBank/DDBJ whole genome shotgun (WGS) entry which is preliminary data.</text>
</comment>
<feature type="transmembrane region" description="Helical" evidence="9">
    <location>
        <begin position="12"/>
        <end position="34"/>
    </location>
</feature>
<evidence type="ECO:0000256" key="1">
    <source>
        <dbReference type="ARBA" id="ARBA00004651"/>
    </source>
</evidence>
<keyword evidence="13" id="KW-1185">Reference proteome</keyword>
<evidence type="ECO:0000256" key="9">
    <source>
        <dbReference type="SAM" id="Phobius"/>
    </source>
</evidence>
<dbReference type="Proteomes" id="UP001056429">
    <property type="component" value="Unassembled WGS sequence"/>
</dbReference>
<gene>
    <name evidence="12" type="ORF">KDK92_18975</name>
</gene>
<keyword evidence="4 9" id="KW-0812">Transmembrane</keyword>
<feature type="domain" description="ABC transmembrane type-1" evidence="11">
    <location>
        <begin position="20"/>
        <end position="297"/>
    </location>
</feature>
<protein>
    <submittedName>
        <fullName evidence="12">ABC transporter ATP-binding protein</fullName>
    </submittedName>
</protein>
<keyword evidence="8 9" id="KW-0472">Membrane</keyword>
<keyword evidence="7 9" id="KW-1133">Transmembrane helix</keyword>
<dbReference type="RefSeq" id="WP_250860963.1">
    <property type="nucleotide sequence ID" value="NZ_JAGSOJ010000004.1"/>
</dbReference>
<name>A0A9J6P5H2_9CLOT</name>
<dbReference type="InterPro" id="IPR039421">
    <property type="entry name" value="Type_1_exporter"/>
</dbReference>
<evidence type="ECO:0000256" key="6">
    <source>
        <dbReference type="ARBA" id="ARBA00022840"/>
    </source>
</evidence>
<comment type="subcellular location">
    <subcellularLocation>
        <location evidence="1">Cell membrane</location>
        <topology evidence="1">Multi-pass membrane protein</topology>
    </subcellularLocation>
</comment>
<evidence type="ECO:0000259" key="11">
    <source>
        <dbReference type="PROSITE" id="PS50929"/>
    </source>
</evidence>
<dbReference type="SUPFAM" id="SSF52540">
    <property type="entry name" value="P-loop containing nucleoside triphosphate hydrolases"/>
    <property type="match status" value="1"/>
</dbReference>
<evidence type="ECO:0000256" key="3">
    <source>
        <dbReference type="ARBA" id="ARBA00022475"/>
    </source>
</evidence>
<dbReference type="SMART" id="SM00382">
    <property type="entry name" value="AAA"/>
    <property type="match status" value="1"/>
</dbReference>